<accession>A0A1Y3BSR0</accession>
<proteinExistence type="predicted"/>
<sequence length="113" mass="13740">MTLIIDYLNRLGICDSFVLIRKYILNREIRSQQHRHQVDVKSIIRILNHLVDIGRVRLLHYGFNYKENYRNSYYVIHQDDGQNQQLDPKLVQHLILRSRFAWFARYPIDLDDN</sequence>
<dbReference type="EMBL" id="MUJZ01001139">
    <property type="protein sequence ID" value="OTF84019.1"/>
    <property type="molecule type" value="Genomic_DNA"/>
</dbReference>
<reference evidence="2 3" key="1">
    <citation type="submission" date="2017-03" db="EMBL/GenBank/DDBJ databases">
        <title>Genome Survey of Euroglyphus maynei.</title>
        <authorList>
            <person name="Arlian L.G."/>
            <person name="Morgan M.S."/>
            <person name="Rider S.D."/>
        </authorList>
    </citation>
    <scope>NUCLEOTIDE SEQUENCE [LARGE SCALE GENOMIC DNA]</scope>
    <source>
        <strain evidence="2">Arlian Lab</strain>
        <tissue evidence="2">Whole body</tissue>
    </source>
</reference>
<gene>
    <name evidence="2" type="ORF">BLA29_012309</name>
</gene>
<name>A0A1Y3BSR0_EURMA</name>
<dbReference type="InterPro" id="IPR056467">
    <property type="entry name" value="eWH_GTF3C1"/>
</dbReference>
<evidence type="ECO:0000313" key="3">
    <source>
        <dbReference type="Proteomes" id="UP000194236"/>
    </source>
</evidence>
<dbReference type="Pfam" id="PF24101">
    <property type="entry name" value="WHD_GTF3C1"/>
    <property type="match status" value="1"/>
</dbReference>
<comment type="caution">
    <text evidence="2">The sequence shown here is derived from an EMBL/GenBank/DDBJ whole genome shotgun (WGS) entry which is preliminary data.</text>
</comment>
<organism evidence="2 3">
    <name type="scientific">Euroglyphus maynei</name>
    <name type="common">Mayne's house dust mite</name>
    <dbReference type="NCBI Taxonomy" id="6958"/>
    <lineage>
        <taxon>Eukaryota</taxon>
        <taxon>Metazoa</taxon>
        <taxon>Ecdysozoa</taxon>
        <taxon>Arthropoda</taxon>
        <taxon>Chelicerata</taxon>
        <taxon>Arachnida</taxon>
        <taxon>Acari</taxon>
        <taxon>Acariformes</taxon>
        <taxon>Sarcoptiformes</taxon>
        <taxon>Astigmata</taxon>
        <taxon>Psoroptidia</taxon>
        <taxon>Analgoidea</taxon>
        <taxon>Pyroglyphidae</taxon>
        <taxon>Pyroglyphinae</taxon>
        <taxon>Euroglyphus</taxon>
    </lineage>
</organism>
<protein>
    <recommendedName>
        <fullName evidence="1">GTF3C1 extended winged-helix domain-containing protein</fullName>
    </recommendedName>
</protein>
<keyword evidence="3" id="KW-1185">Reference proteome</keyword>
<dbReference type="AlphaFoldDB" id="A0A1Y3BSR0"/>
<dbReference type="Proteomes" id="UP000194236">
    <property type="component" value="Unassembled WGS sequence"/>
</dbReference>
<evidence type="ECO:0000313" key="2">
    <source>
        <dbReference type="EMBL" id="OTF84019.1"/>
    </source>
</evidence>
<feature type="domain" description="GTF3C1 extended winged-helix" evidence="1">
    <location>
        <begin position="2"/>
        <end position="99"/>
    </location>
</feature>
<evidence type="ECO:0000259" key="1">
    <source>
        <dbReference type="Pfam" id="PF24101"/>
    </source>
</evidence>
<feature type="non-terminal residue" evidence="2">
    <location>
        <position position="113"/>
    </location>
</feature>